<sequence length="56" mass="6018">MPKMLTVDEQFEAMVAGVSPSAKMRPFQEPDPEKSAPAEGSPEEGVPAEETPDESK</sequence>
<gene>
    <name evidence="2" type="ORF">HNR10_003235</name>
</gene>
<organism evidence="2 3">
    <name type="scientific">Nocardiopsis aegyptia</name>
    <dbReference type="NCBI Taxonomy" id="220378"/>
    <lineage>
        <taxon>Bacteria</taxon>
        <taxon>Bacillati</taxon>
        <taxon>Actinomycetota</taxon>
        <taxon>Actinomycetes</taxon>
        <taxon>Streptosporangiales</taxon>
        <taxon>Nocardiopsidaceae</taxon>
        <taxon>Nocardiopsis</taxon>
    </lineage>
</organism>
<dbReference type="AlphaFoldDB" id="A0A7Z0ENJ8"/>
<feature type="region of interest" description="Disordered" evidence="1">
    <location>
        <begin position="17"/>
        <end position="56"/>
    </location>
</feature>
<evidence type="ECO:0000313" key="2">
    <source>
        <dbReference type="EMBL" id="NYJ35354.1"/>
    </source>
</evidence>
<evidence type="ECO:0000313" key="3">
    <source>
        <dbReference type="Proteomes" id="UP000572051"/>
    </source>
</evidence>
<comment type="caution">
    <text evidence="2">The sequence shown here is derived from an EMBL/GenBank/DDBJ whole genome shotgun (WGS) entry which is preliminary data.</text>
</comment>
<protein>
    <submittedName>
        <fullName evidence="2">Uncharacterized protein</fullName>
    </submittedName>
</protein>
<dbReference type="EMBL" id="JACCFS010000001">
    <property type="protein sequence ID" value="NYJ35354.1"/>
    <property type="molecule type" value="Genomic_DNA"/>
</dbReference>
<keyword evidence="3" id="KW-1185">Reference proteome</keyword>
<reference evidence="2 3" key="1">
    <citation type="submission" date="2020-07" db="EMBL/GenBank/DDBJ databases">
        <title>Sequencing the genomes of 1000 actinobacteria strains.</title>
        <authorList>
            <person name="Klenk H.-P."/>
        </authorList>
    </citation>
    <scope>NUCLEOTIDE SEQUENCE [LARGE SCALE GENOMIC DNA]</scope>
    <source>
        <strain evidence="2 3">DSM 44442</strain>
    </source>
</reference>
<dbReference type="Proteomes" id="UP000572051">
    <property type="component" value="Unassembled WGS sequence"/>
</dbReference>
<accession>A0A7Z0ENJ8</accession>
<proteinExistence type="predicted"/>
<feature type="compositionally biased region" description="Acidic residues" evidence="1">
    <location>
        <begin position="46"/>
        <end position="56"/>
    </location>
</feature>
<feature type="compositionally biased region" description="Basic and acidic residues" evidence="1">
    <location>
        <begin position="26"/>
        <end position="36"/>
    </location>
</feature>
<name>A0A7Z0ENJ8_9ACTN</name>
<evidence type="ECO:0000256" key="1">
    <source>
        <dbReference type="SAM" id="MobiDB-lite"/>
    </source>
</evidence>
<dbReference type="RefSeq" id="WP_179824461.1">
    <property type="nucleotide sequence ID" value="NZ_JACCFS010000001.1"/>
</dbReference>